<keyword evidence="3" id="KW-1185">Reference proteome</keyword>
<feature type="transmembrane region" description="Helical" evidence="1">
    <location>
        <begin position="6"/>
        <end position="26"/>
    </location>
</feature>
<protein>
    <submittedName>
        <fullName evidence="2">Uncharacterized protein</fullName>
    </submittedName>
</protein>
<sequence>MCQYLSDLSIAIIGAIVGIGGAFYIFQETIQTNRKIDREKQEEYQRNRMRFIVNLLREVLEKSKEQISHFETQGNSIKDNPFKIHYPQLLASNQMDRLNGIDSQSVFEGYVLLFGDSEETVKSYNKMFYQIDFLDKRMHQLMQSNEKNIMSIAQDQEQMRLSVDDLYSRFPEFYDFLGKEKYYQMMESFNKYIGTGEVDIRSLHNEFLIPLFKEVQQMQESDQNRIAMQGQLIILIRNCTSRIEHLKVNNINYAEEEAMKIGGEVKNVFASLENITTRLEKRMDS</sequence>
<organism evidence="2 3">
    <name type="scientific">Sphingobacterium corticibacterium</name>
    <dbReference type="NCBI Taxonomy" id="2484746"/>
    <lineage>
        <taxon>Bacteria</taxon>
        <taxon>Pseudomonadati</taxon>
        <taxon>Bacteroidota</taxon>
        <taxon>Sphingobacteriia</taxon>
        <taxon>Sphingobacteriales</taxon>
        <taxon>Sphingobacteriaceae</taxon>
        <taxon>Sphingobacterium</taxon>
    </lineage>
</organism>
<dbReference type="RefSeq" id="WP_130140429.1">
    <property type="nucleotide sequence ID" value="NZ_SGIT01000001.1"/>
</dbReference>
<gene>
    <name evidence="2" type="ORF">EWE74_05175</name>
</gene>
<proteinExistence type="predicted"/>
<keyword evidence="1" id="KW-1133">Transmembrane helix</keyword>
<comment type="caution">
    <text evidence="2">The sequence shown here is derived from an EMBL/GenBank/DDBJ whole genome shotgun (WGS) entry which is preliminary data.</text>
</comment>
<reference evidence="2 3" key="1">
    <citation type="submission" date="2019-02" db="EMBL/GenBank/DDBJ databases">
        <authorList>
            <person name="Li Y."/>
        </authorList>
    </citation>
    <scope>NUCLEOTIDE SEQUENCE [LARGE SCALE GENOMIC DNA]</scope>
    <source>
        <strain evidence="2 3">30C10-4-7</strain>
    </source>
</reference>
<keyword evidence="1" id="KW-0812">Transmembrane</keyword>
<dbReference type="EMBL" id="SGIT01000001">
    <property type="protein sequence ID" value="RZF62200.1"/>
    <property type="molecule type" value="Genomic_DNA"/>
</dbReference>
<dbReference type="Proteomes" id="UP000292855">
    <property type="component" value="Unassembled WGS sequence"/>
</dbReference>
<evidence type="ECO:0000313" key="3">
    <source>
        <dbReference type="Proteomes" id="UP000292855"/>
    </source>
</evidence>
<dbReference type="AlphaFoldDB" id="A0A4Q6XPP7"/>
<accession>A0A4Q6XPP7</accession>
<keyword evidence="1" id="KW-0472">Membrane</keyword>
<evidence type="ECO:0000313" key="2">
    <source>
        <dbReference type="EMBL" id="RZF62200.1"/>
    </source>
</evidence>
<name>A0A4Q6XPP7_9SPHI</name>
<evidence type="ECO:0000256" key="1">
    <source>
        <dbReference type="SAM" id="Phobius"/>
    </source>
</evidence>